<sequence>MTTATVTPAHDHEARGKQNVLLPRDNEPYQADSLTSARTALLILLAALGGGVATLAAWKVLKATTLPAFNTSMVTRALGTAGLVLIFVLVGGLLLWWLLDEYGVRKGASGEKARPAWRRILTPVIAYVSPAMLTVASLGIPLSATRLWLDGIQVDQVFRTQFLTRMADTAAYQDMNYADMPSYYPMGWFWLGGRLANLLGIPGWEVYQPWALISLAAAGCMLVPLWQHLTGSLPVATAIALATTAITLTIAAEEPYSALIGMGVPAATVLCARAFRGSWWSTFGIMVFLGISACFYTLFTGAVALTIVVLIGLLSALFARTWLPIVRVAIIGVGSLAIAAIAWGPYVLAALRSDAPLETTAQHYLPEEGTQIPVPFLSASVIGLLCLIGLIYLVFRVADREIHTMAWGLAGLYLWALASMVITLAGTTLLGFRIEILIVLQLATAGILALAEIRLRGVARLYPQGLPESTSKRITAAFAVVCMFGGLYYAQQIPEANESAIDHAYSDTDGYGERADRFTSDSSQNYNTIHQFLQEQGHVTNETVIMTDENLFMAYYPYFGYNAFTSHYANPLGEFSVRNEQMERWANLSQEATPEEFVEALDSDPWHSPDAILFRGSIDAPGEGYKIHLAEDIYPNQPNVRFRSIFFNPEVFEDEALWTMKQVGPFVVASRDNV</sequence>
<feature type="transmembrane region" description="Helical" evidence="14">
    <location>
        <begin position="305"/>
        <end position="323"/>
    </location>
</feature>
<evidence type="ECO:0000259" key="15">
    <source>
        <dbReference type="Pfam" id="PF12249"/>
    </source>
</evidence>
<evidence type="ECO:0000313" key="18">
    <source>
        <dbReference type="Proteomes" id="UP000296352"/>
    </source>
</evidence>
<evidence type="ECO:0000256" key="14">
    <source>
        <dbReference type="SAM" id="Phobius"/>
    </source>
</evidence>
<feature type="transmembrane region" description="Helical" evidence="14">
    <location>
        <begin position="39"/>
        <end position="58"/>
    </location>
</feature>
<keyword evidence="9 14" id="KW-1133">Transmembrane helix</keyword>
<dbReference type="RefSeq" id="WP_136140327.1">
    <property type="nucleotide sequence ID" value="NZ_CP039247.1"/>
</dbReference>
<feature type="transmembrane region" description="Helical" evidence="14">
    <location>
        <begin position="120"/>
        <end position="140"/>
    </location>
</feature>
<keyword evidence="18" id="KW-1185">Reference proteome</keyword>
<keyword evidence="8 14" id="KW-0812">Transmembrane</keyword>
<keyword evidence="6" id="KW-1003">Cell membrane</keyword>
<evidence type="ECO:0000256" key="9">
    <source>
        <dbReference type="ARBA" id="ARBA00022989"/>
    </source>
</evidence>
<dbReference type="EMBL" id="CP039247">
    <property type="protein sequence ID" value="QCB27455.1"/>
    <property type="molecule type" value="Genomic_DNA"/>
</dbReference>
<dbReference type="InterPro" id="IPR020959">
    <property type="entry name" value="ArabinofuranosylTrfase_AftA_C"/>
</dbReference>
<dbReference type="UniPathway" id="UPA00963"/>
<evidence type="ECO:0000256" key="4">
    <source>
        <dbReference type="ARBA" id="ARBA00012037"/>
    </source>
</evidence>
<dbReference type="Pfam" id="PF12249">
    <property type="entry name" value="AftA_C"/>
    <property type="match status" value="1"/>
</dbReference>
<evidence type="ECO:0000256" key="2">
    <source>
        <dbReference type="ARBA" id="ARBA00004776"/>
    </source>
</evidence>
<evidence type="ECO:0000256" key="10">
    <source>
        <dbReference type="ARBA" id="ARBA00023136"/>
    </source>
</evidence>
<accession>A0A4P7QD61</accession>
<evidence type="ECO:0000259" key="16">
    <source>
        <dbReference type="Pfam" id="PF12250"/>
    </source>
</evidence>
<feature type="domain" description="Arabinofuranosyltransferase AftA C-terminal" evidence="15">
    <location>
        <begin position="493"/>
        <end position="671"/>
    </location>
</feature>
<evidence type="ECO:0000256" key="3">
    <source>
        <dbReference type="ARBA" id="ARBA00009655"/>
    </source>
</evidence>
<dbReference type="AlphaFoldDB" id="A0A4P7QD61"/>
<dbReference type="GO" id="GO:0016757">
    <property type="term" value="F:glycosyltransferase activity"/>
    <property type="evidence" value="ECO:0007669"/>
    <property type="project" value="UniProtKB-KW"/>
</dbReference>
<dbReference type="GO" id="GO:0045227">
    <property type="term" value="P:capsule polysaccharide biosynthetic process"/>
    <property type="evidence" value="ECO:0007669"/>
    <property type="project" value="UniProtKB-UniPathway"/>
</dbReference>
<dbReference type="KEGG" id="cee:CENDO_00725"/>
<keyword evidence="17" id="KW-0328">Glycosyltransferase</keyword>
<proteinExistence type="inferred from homology"/>
<feature type="transmembrane region" description="Helical" evidence="14">
    <location>
        <begin position="372"/>
        <end position="395"/>
    </location>
</feature>
<evidence type="ECO:0000256" key="12">
    <source>
        <dbReference type="ARBA" id="ARBA00034030"/>
    </source>
</evidence>
<name>A0A4P7QD61_9CORY</name>
<feature type="transmembrane region" description="Helical" evidence="14">
    <location>
        <begin position="233"/>
        <end position="252"/>
    </location>
</feature>
<dbReference type="EC" id="2.4.2.46" evidence="4"/>
<feature type="transmembrane region" description="Helical" evidence="14">
    <location>
        <begin position="207"/>
        <end position="226"/>
    </location>
</feature>
<dbReference type="GO" id="GO:0044038">
    <property type="term" value="P:cell wall macromolecule biosynthetic process"/>
    <property type="evidence" value="ECO:0007669"/>
    <property type="project" value="InterPro"/>
</dbReference>
<evidence type="ECO:0000256" key="11">
    <source>
        <dbReference type="ARBA" id="ARBA00033184"/>
    </source>
</evidence>
<comment type="catalytic activity">
    <reaction evidence="12">
        <text>Adds an alpha-D-arabinofuranosyl group from trans,octacis-decaprenylphospho-beta-D-arabinofuranose at the 5-O-position of the eighth, tenth and twelfth galactofuranose unit of the galactofuranan chain of [beta-D-galactofuranosyl-(1-&gt;5)-beta-D-galactofuranosyl-(1-&gt;6)]14-beta-D-galactofuranosyl-(1-&gt;5)-beta-D-galactofuranosyl-(1-&gt;4)-alpha-L-rhamnopyranosyl-(1-&gt;3)-N-acetyl-alpha-D-glucosaminyl-diphospho-trans,octacis-decaprenol.</text>
        <dbReference type="EC" id="2.4.2.46"/>
    </reaction>
</comment>
<feature type="domain" description="Arabinofuranosyltransferase AftA N-terminal" evidence="16">
    <location>
        <begin position="43"/>
        <end position="485"/>
    </location>
</feature>
<protein>
    <recommendedName>
        <fullName evidence="5">Galactan 5-O-arabinofuranosyltransferase</fullName>
        <ecNumber evidence="4">2.4.2.46</ecNumber>
    </recommendedName>
    <alternativeName>
        <fullName evidence="11">Arabinofuranosyltransferase AftA</fullName>
    </alternativeName>
</protein>
<keyword evidence="10 14" id="KW-0472">Membrane</keyword>
<evidence type="ECO:0000256" key="1">
    <source>
        <dbReference type="ARBA" id="ARBA00004651"/>
    </source>
</evidence>
<feature type="transmembrane region" description="Helical" evidence="14">
    <location>
        <begin position="407"/>
        <end position="430"/>
    </location>
</feature>
<evidence type="ECO:0000256" key="7">
    <source>
        <dbReference type="ARBA" id="ARBA00022679"/>
    </source>
</evidence>
<dbReference type="GO" id="GO:0005886">
    <property type="term" value="C:plasma membrane"/>
    <property type="evidence" value="ECO:0007669"/>
    <property type="project" value="UniProtKB-SubCell"/>
</dbReference>
<dbReference type="InterPro" id="IPR020963">
    <property type="entry name" value="ArabinofuranosylTrfase_AftA_N"/>
</dbReference>
<comment type="similarity">
    <text evidence="3">Belongs to the glycosyltransferase 85 family.</text>
</comment>
<evidence type="ECO:0000256" key="5">
    <source>
        <dbReference type="ARBA" id="ARBA00020482"/>
    </source>
</evidence>
<evidence type="ECO:0000256" key="6">
    <source>
        <dbReference type="ARBA" id="ARBA00022475"/>
    </source>
</evidence>
<comment type="pathway">
    <text evidence="2">Cell wall biogenesis; cell wall polysaccharide biosynthesis.</text>
</comment>
<feature type="transmembrane region" description="Helical" evidence="14">
    <location>
        <begin position="330"/>
        <end position="352"/>
    </location>
</feature>
<dbReference type="OrthoDB" id="4775300at2"/>
<gene>
    <name evidence="17" type="primary">aftA</name>
    <name evidence="17" type="ORF">CENDO_00725</name>
</gene>
<feature type="region of interest" description="Disordered" evidence="13">
    <location>
        <begin position="1"/>
        <end position="21"/>
    </location>
</feature>
<feature type="transmembrane region" description="Helical" evidence="14">
    <location>
        <begin position="78"/>
        <end position="99"/>
    </location>
</feature>
<keyword evidence="7 17" id="KW-0808">Transferase</keyword>
<dbReference type="Proteomes" id="UP000296352">
    <property type="component" value="Chromosome"/>
</dbReference>
<evidence type="ECO:0000256" key="8">
    <source>
        <dbReference type="ARBA" id="ARBA00022692"/>
    </source>
</evidence>
<reference evidence="17 18" key="1">
    <citation type="submission" date="2019-04" db="EMBL/GenBank/DDBJ databases">
        <title>Corynebacterium endometrii sp. nov., isolated from the uterus of a cow with endometritis.</title>
        <authorList>
            <person name="Ballas P."/>
            <person name="Ruckert C."/>
            <person name="Wagener K."/>
            <person name="Drillich M."/>
            <person name="Kaempfer P."/>
            <person name="Busse H.-J."/>
            <person name="Ehling-Schulz M."/>
        </authorList>
    </citation>
    <scope>NUCLEOTIDE SEQUENCE [LARGE SCALE GENOMIC DNA]</scope>
    <source>
        <strain evidence="17 18">LMM-1653</strain>
    </source>
</reference>
<organism evidence="17 18">
    <name type="scientific">Corynebacterium endometrii</name>
    <dbReference type="NCBI Taxonomy" id="2488819"/>
    <lineage>
        <taxon>Bacteria</taxon>
        <taxon>Bacillati</taxon>
        <taxon>Actinomycetota</taxon>
        <taxon>Actinomycetes</taxon>
        <taxon>Mycobacteriales</taxon>
        <taxon>Corynebacteriaceae</taxon>
        <taxon>Corynebacterium</taxon>
    </lineage>
</organism>
<dbReference type="Pfam" id="PF12250">
    <property type="entry name" value="AftA_N"/>
    <property type="match status" value="1"/>
</dbReference>
<evidence type="ECO:0000313" key="17">
    <source>
        <dbReference type="EMBL" id="QCB27455.1"/>
    </source>
</evidence>
<comment type="subcellular location">
    <subcellularLocation>
        <location evidence="1">Cell membrane</location>
        <topology evidence="1">Multi-pass membrane protein</topology>
    </subcellularLocation>
</comment>
<evidence type="ECO:0000256" key="13">
    <source>
        <dbReference type="SAM" id="MobiDB-lite"/>
    </source>
</evidence>